<dbReference type="EMBL" id="AP018400">
    <property type="protein sequence ID" value="BBA92753.1"/>
    <property type="molecule type" value="Genomic_DNA"/>
</dbReference>
<evidence type="ECO:0000313" key="2">
    <source>
        <dbReference type="Proteomes" id="UP000269331"/>
    </source>
</evidence>
<dbReference type="AlphaFoldDB" id="A0A2Z5U3U5"/>
<protein>
    <submittedName>
        <fullName evidence="1">Uncharacterized protein</fullName>
    </submittedName>
</protein>
<gene>
    <name evidence="1" type="ORF">SR187_5740</name>
</gene>
<name>A0A2Z5U3U5_9STRE</name>
<sequence length="40" mass="4646">MKMNLEIFLIFKSEKKDFSANQKQALAVSSELDKKLSTRK</sequence>
<evidence type="ECO:0000313" key="1">
    <source>
        <dbReference type="EMBL" id="BBA92753.1"/>
    </source>
</evidence>
<accession>A0A2Z5U3U5</accession>
<organism evidence="1 2">
    <name type="scientific">Streptococcus ruminantium</name>
    <dbReference type="NCBI Taxonomy" id="1917441"/>
    <lineage>
        <taxon>Bacteria</taxon>
        <taxon>Bacillati</taxon>
        <taxon>Bacillota</taxon>
        <taxon>Bacilli</taxon>
        <taxon>Lactobacillales</taxon>
        <taxon>Streptococcaceae</taxon>
        <taxon>Streptococcus</taxon>
    </lineage>
</organism>
<proteinExistence type="predicted"/>
<dbReference type="KEGG" id="srq:SR187_5740"/>
<dbReference type="Proteomes" id="UP000269331">
    <property type="component" value="Chromosome"/>
</dbReference>
<reference evidence="1 2" key="1">
    <citation type="journal article" date="2018" name="Genome Biol. Evol.">
        <title>Complete Genome Sequence of Streptococcus ruminantium sp. nov. GUT-187T (=DSM 104980T =JCM 31869T), the Type Strain of S. ruminantium, and Comparison with Genome Sequences of Streptococcus suis Strains.</title>
        <authorList>
            <person name="Tohya M."/>
            <person name="Sekizaki T."/>
            <person name="Miyoshi-Akiyama T."/>
        </authorList>
    </citation>
    <scope>NUCLEOTIDE SEQUENCE [LARGE SCALE GENOMIC DNA]</scope>
    <source>
        <strain evidence="1 2">GUT187T</strain>
    </source>
</reference>